<dbReference type="InterPro" id="IPR020946">
    <property type="entry name" value="Flavin_mOase-like"/>
</dbReference>
<dbReference type="eggNOG" id="KOG1399">
    <property type="taxonomic scope" value="Eukaryota"/>
</dbReference>
<sequence>MAEAPIKRVAIIGAGPAGAIAIDAFAQEQAFDVIRVFERREQAGGCWLYDEGHPRLANINELANRQTVDPPVEIPAKLPRQSTKQSHNRYLETPVYPYLESNVDADVMGYSQEPVPAERSQRSIALHGVDTPFRPYQVFQKYIQGLVNRKGYQDLVEYNTTVERATKKNGEWELVLRRSGDTTDYWWKETFDAVVVASGHYAVPYFPLIQGLQEFEQNFPGSVIHSKAYRGRDSYRGKKVIVVGASVSGADTAVDLLGVAQSPVYAVVKGHKTNMYFGDHAFQHPAIKQLPSIQRVDPKSRTVFFADGETVPNVDAIIFATGYTWTLPFLPQIPIRNNRIPDLYLHIFHQSDPTLAFIGAIGAGLTFKVFEWQAVIAARVLAGRATLPSLEEQKAWERDRIAEKGDGPAFTVLWPKFEEYFETIRKLAGEPSPTRPGRKLPPFDTRWVKAFLEGHQRRIKMWKRANAEAEERVKEAALVLAKL</sequence>
<comment type="similarity">
    <text evidence="1">Belongs to the FMO family.</text>
</comment>
<dbReference type="InterPro" id="IPR050346">
    <property type="entry name" value="FMO-like"/>
</dbReference>
<keyword evidence="7" id="KW-1185">Reference proteome</keyword>
<evidence type="ECO:0000313" key="7">
    <source>
        <dbReference type="Proteomes" id="UP000019478"/>
    </source>
</evidence>
<dbReference type="Pfam" id="PF00743">
    <property type="entry name" value="FMO-like"/>
    <property type="match status" value="2"/>
</dbReference>
<dbReference type="Proteomes" id="UP000019478">
    <property type="component" value="Unassembled WGS sequence"/>
</dbReference>
<proteinExistence type="inferred from homology"/>
<dbReference type="GO" id="GO:0050660">
    <property type="term" value="F:flavin adenine dinucleotide binding"/>
    <property type="evidence" value="ECO:0007669"/>
    <property type="project" value="InterPro"/>
</dbReference>
<evidence type="ECO:0000256" key="1">
    <source>
        <dbReference type="ARBA" id="ARBA00009183"/>
    </source>
</evidence>
<evidence type="ECO:0000256" key="2">
    <source>
        <dbReference type="ARBA" id="ARBA00022630"/>
    </source>
</evidence>
<dbReference type="EMBL" id="AMGY01000001">
    <property type="protein sequence ID" value="EXJ92620.1"/>
    <property type="molecule type" value="Genomic_DNA"/>
</dbReference>
<evidence type="ECO:0000256" key="3">
    <source>
        <dbReference type="ARBA" id="ARBA00022827"/>
    </source>
</evidence>
<feature type="coiled-coil region" evidence="5">
    <location>
        <begin position="452"/>
        <end position="479"/>
    </location>
</feature>
<evidence type="ECO:0000256" key="5">
    <source>
        <dbReference type="SAM" id="Coils"/>
    </source>
</evidence>
<keyword evidence="4" id="KW-0560">Oxidoreductase</keyword>
<name>W9YSH6_9EURO</name>
<keyword evidence="5" id="KW-0175">Coiled coil</keyword>
<dbReference type="RefSeq" id="XP_007729510.1">
    <property type="nucleotide sequence ID" value="XM_007731320.1"/>
</dbReference>
<dbReference type="Gene3D" id="3.50.50.60">
    <property type="entry name" value="FAD/NAD(P)-binding domain"/>
    <property type="match status" value="2"/>
</dbReference>
<gene>
    <name evidence="6" type="ORF">A1O3_01172</name>
</gene>
<dbReference type="GO" id="GO:0004499">
    <property type="term" value="F:N,N-dimethylaniline monooxygenase activity"/>
    <property type="evidence" value="ECO:0007669"/>
    <property type="project" value="InterPro"/>
</dbReference>
<dbReference type="OrthoDB" id="66881at2759"/>
<dbReference type="PANTHER" id="PTHR23023">
    <property type="entry name" value="DIMETHYLANILINE MONOOXYGENASE"/>
    <property type="match status" value="1"/>
</dbReference>
<dbReference type="AlphaFoldDB" id="W9YSH6"/>
<dbReference type="GO" id="GO:0050661">
    <property type="term" value="F:NADP binding"/>
    <property type="evidence" value="ECO:0007669"/>
    <property type="project" value="InterPro"/>
</dbReference>
<accession>W9YSH6</accession>
<dbReference type="HOGENOM" id="CLU_006909_5_3_1"/>
<keyword evidence="6" id="KW-0503">Monooxygenase</keyword>
<evidence type="ECO:0000256" key="4">
    <source>
        <dbReference type="ARBA" id="ARBA00023002"/>
    </source>
</evidence>
<keyword evidence="2" id="KW-0285">Flavoprotein</keyword>
<dbReference type="GeneID" id="19165310"/>
<dbReference type="PRINTS" id="PR00419">
    <property type="entry name" value="ADXRDTASE"/>
</dbReference>
<reference evidence="6 7" key="1">
    <citation type="submission" date="2013-03" db="EMBL/GenBank/DDBJ databases">
        <title>The Genome Sequence of Capronia epimyces CBS 606.96.</title>
        <authorList>
            <consortium name="The Broad Institute Genomics Platform"/>
            <person name="Cuomo C."/>
            <person name="de Hoog S."/>
            <person name="Gorbushina A."/>
            <person name="Walker B."/>
            <person name="Young S.K."/>
            <person name="Zeng Q."/>
            <person name="Gargeya S."/>
            <person name="Fitzgerald M."/>
            <person name="Haas B."/>
            <person name="Abouelleil A."/>
            <person name="Allen A.W."/>
            <person name="Alvarado L."/>
            <person name="Arachchi H.M."/>
            <person name="Berlin A.M."/>
            <person name="Chapman S.B."/>
            <person name="Gainer-Dewar J."/>
            <person name="Goldberg J."/>
            <person name="Griggs A."/>
            <person name="Gujja S."/>
            <person name="Hansen M."/>
            <person name="Howarth C."/>
            <person name="Imamovic A."/>
            <person name="Ireland A."/>
            <person name="Larimer J."/>
            <person name="McCowan C."/>
            <person name="Murphy C."/>
            <person name="Pearson M."/>
            <person name="Poon T.W."/>
            <person name="Priest M."/>
            <person name="Roberts A."/>
            <person name="Saif S."/>
            <person name="Shea T."/>
            <person name="Sisk P."/>
            <person name="Sykes S."/>
            <person name="Wortman J."/>
            <person name="Nusbaum C."/>
            <person name="Birren B."/>
        </authorList>
    </citation>
    <scope>NUCLEOTIDE SEQUENCE [LARGE SCALE GENOMIC DNA]</scope>
    <source>
        <strain evidence="6 7">CBS 606.96</strain>
    </source>
</reference>
<keyword evidence="3" id="KW-0274">FAD</keyword>
<dbReference type="SUPFAM" id="SSF51905">
    <property type="entry name" value="FAD/NAD(P)-binding domain"/>
    <property type="match status" value="2"/>
</dbReference>
<comment type="caution">
    <text evidence="6">The sequence shown here is derived from an EMBL/GenBank/DDBJ whole genome shotgun (WGS) entry which is preliminary data.</text>
</comment>
<organism evidence="6 7">
    <name type="scientific">Capronia epimyces CBS 606.96</name>
    <dbReference type="NCBI Taxonomy" id="1182542"/>
    <lineage>
        <taxon>Eukaryota</taxon>
        <taxon>Fungi</taxon>
        <taxon>Dikarya</taxon>
        <taxon>Ascomycota</taxon>
        <taxon>Pezizomycotina</taxon>
        <taxon>Eurotiomycetes</taxon>
        <taxon>Chaetothyriomycetidae</taxon>
        <taxon>Chaetothyriales</taxon>
        <taxon>Herpotrichiellaceae</taxon>
        <taxon>Capronia</taxon>
    </lineage>
</organism>
<protein>
    <submittedName>
        <fullName evidence="6">Dimethylaniline monooxygenase (N-oxide forming)</fullName>
    </submittedName>
</protein>
<evidence type="ECO:0000313" key="6">
    <source>
        <dbReference type="EMBL" id="EXJ92620.1"/>
    </source>
</evidence>
<dbReference type="InterPro" id="IPR036188">
    <property type="entry name" value="FAD/NAD-bd_sf"/>
</dbReference>